<keyword evidence="1" id="KW-1133">Transmembrane helix</keyword>
<accession>A0AB39D6S2</accession>
<keyword evidence="1" id="KW-0812">Transmembrane</keyword>
<gene>
    <name evidence="2" type="ORF">ABRZ09_13215</name>
</gene>
<proteinExistence type="predicted"/>
<organism evidence="2">
    <name type="scientific">Castellaniella ginsengisoli</name>
    <dbReference type="NCBI Taxonomy" id="546114"/>
    <lineage>
        <taxon>Bacteria</taxon>
        <taxon>Pseudomonadati</taxon>
        <taxon>Pseudomonadota</taxon>
        <taxon>Betaproteobacteria</taxon>
        <taxon>Burkholderiales</taxon>
        <taxon>Alcaligenaceae</taxon>
        <taxon>Castellaniella</taxon>
    </lineage>
</organism>
<protein>
    <submittedName>
        <fullName evidence="2">Uncharacterized protein</fullName>
    </submittedName>
</protein>
<sequence>MSVIERTPSTGGRFWPGWLLIVLSLISASALTGCSTSYAVAPRLPTPNPELMEPEKTGSEYSASVSQHMKTWAEKLGGWLTK</sequence>
<name>A0AB39D6S2_9BURK</name>
<dbReference type="AlphaFoldDB" id="A0AB39D6S2"/>
<dbReference type="PROSITE" id="PS51257">
    <property type="entry name" value="PROKAR_LIPOPROTEIN"/>
    <property type="match status" value="1"/>
</dbReference>
<keyword evidence="1" id="KW-0472">Membrane</keyword>
<dbReference type="RefSeq" id="WP_368646933.1">
    <property type="nucleotide sequence ID" value="NZ_CP158255.1"/>
</dbReference>
<evidence type="ECO:0000256" key="1">
    <source>
        <dbReference type="SAM" id="Phobius"/>
    </source>
</evidence>
<feature type="transmembrane region" description="Helical" evidence="1">
    <location>
        <begin position="18"/>
        <end position="41"/>
    </location>
</feature>
<dbReference type="EMBL" id="CP158255">
    <property type="protein sequence ID" value="XDJ50149.1"/>
    <property type="molecule type" value="Genomic_DNA"/>
</dbReference>
<reference evidence="2" key="1">
    <citation type="submission" date="2024-05" db="EMBL/GenBank/DDBJ databases">
        <authorList>
            <person name="Luo Y.-C."/>
            <person name="Nicholds J."/>
            <person name="Mortimer T."/>
            <person name="Maboni G."/>
        </authorList>
    </citation>
    <scope>NUCLEOTIDE SEQUENCE</scope>
    <source>
        <strain evidence="2">151108</strain>
    </source>
</reference>
<evidence type="ECO:0000313" key="2">
    <source>
        <dbReference type="EMBL" id="XDJ50149.1"/>
    </source>
</evidence>